<reference evidence="1 2" key="1">
    <citation type="journal article" date="2024" name="G3 (Bethesda)">
        <title>Genome assembly of Hibiscus sabdariffa L. provides insights into metabolisms of medicinal natural products.</title>
        <authorList>
            <person name="Kim T."/>
        </authorList>
    </citation>
    <scope>NUCLEOTIDE SEQUENCE [LARGE SCALE GENOMIC DNA]</scope>
    <source>
        <strain evidence="1">TK-2024</strain>
        <tissue evidence="1">Old leaves</tissue>
    </source>
</reference>
<dbReference type="Proteomes" id="UP001472677">
    <property type="component" value="Unassembled WGS sequence"/>
</dbReference>
<evidence type="ECO:0000313" key="1">
    <source>
        <dbReference type="EMBL" id="KAK8501885.1"/>
    </source>
</evidence>
<dbReference type="InterPro" id="IPR018202">
    <property type="entry name" value="Ser_caboxypep_ser_AS"/>
</dbReference>
<dbReference type="PRINTS" id="PR00724">
    <property type="entry name" value="CRBOXYPTASEC"/>
</dbReference>
<comment type="caution">
    <text evidence="1">The sequence shown here is derived from an EMBL/GenBank/DDBJ whole genome shotgun (WGS) entry which is preliminary data.</text>
</comment>
<dbReference type="Pfam" id="PF00450">
    <property type="entry name" value="Peptidase_S10"/>
    <property type="match status" value="2"/>
</dbReference>
<dbReference type="Gene3D" id="3.40.50.1820">
    <property type="entry name" value="alpha/beta hydrolase"/>
    <property type="match status" value="2"/>
</dbReference>
<evidence type="ECO:0000313" key="2">
    <source>
        <dbReference type="Proteomes" id="UP001472677"/>
    </source>
</evidence>
<gene>
    <name evidence="1" type="ORF">V6N12_019625</name>
</gene>
<organism evidence="1 2">
    <name type="scientific">Hibiscus sabdariffa</name>
    <name type="common">roselle</name>
    <dbReference type="NCBI Taxonomy" id="183260"/>
    <lineage>
        <taxon>Eukaryota</taxon>
        <taxon>Viridiplantae</taxon>
        <taxon>Streptophyta</taxon>
        <taxon>Embryophyta</taxon>
        <taxon>Tracheophyta</taxon>
        <taxon>Spermatophyta</taxon>
        <taxon>Magnoliopsida</taxon>
        <taxon>eudicotyledons</taxon>
        <taxon>Gunneridae</taxon>
        <taxon>Pentapetalae</taxon>
        <taxon>rosids</taxon>
        <taxon>malvids</taxon>
        <taxon>Malvales</taxon>
        <taxon>Malvaceae</taxon>
        <taxon>Malvoideae</taxon>
        <taxon>Hibiscus</taxon>
    </lineage>
</organism>
<protein>
    <submittedName>
        <fullName evidence="1">Uncharacterized protein</fullName>
    </submittedName>
</protein>
<sequence length="337" mass="37596">MCLLGHHLIIYGEANEAQVLDNFLKSRLSKKPSLAVHSLARFDVNTDHSLDYILPQDGSMETDKIDALPGQPSGVDFNQYSRYVTVDSKAGRALFYYFAESPENSSTNPLVLWLNGGPECYSLTGAMTELGPFGVNNDGETLYHNNYAWNNVANVIFLESPVRVGFSYSNTTSNYQYPGAKSTAKDAYTFILNWLERFPQYKSRDFYITGESYGGHYVPQLANTILLNNKNSNQTLFNLKGIAVNSFDPCSNHYMFTYLNRAEVQTALHAKASAWGMCNLSINMGWADSAATILPIIKNLMTNGLRVWLYSGDVDSVVPITSTRYGINKFKLPIKTA</sequence>
<name>A0ABR2B4V0_9ROSI</name>
<keyword evidence="2" id="KW-1185">Reference proteome</keyword>
<dbReference type="PANTHER" id="PTHR11802">
    <property type="entry name" value="SERINE PROTEASE FAMILY S10 SERINE CARBOXYPEPTIDASE"/>
    <property type="match status" value="1"/>
</dbReference>
<dbReference type="EMBL" id="JBBPBM010000179">
    <property type="protein sequence ID" value="KAK8501885.1"/>
    <property type="molecule type" value="Genomic_DNA"/>
</dbReference>
<dbReference type="PROSITE" id="PS00131">
    <property type="entry name" value="CARBOXYPEPT_SER_SER"/>
    <property type="match status" value="1"/>
</dbReference>
<dbReference type="SUPFAM" id="SSF53474">
    <property type="entry name" value="alpha/beta-Hydrolases"/>
    <property type="match status" value="1"/>
</dbReference>
<proteinExistence type="predicted"/>
<accession>A0ABR2B4V0</accession>
<dbReference type="PANTHER" id="PTHR11802:SF473">
    <property type="entry name" value="CARBOXYPEPTIDASE"/>
    <property type="match status" value="1"/>
</dbReference>
<dbReference type="InterPro" id="IPR001563">
    <property type="entry name" value="Peptidase_S10"/>
</dbReference>
<dbReference type="InterPro" id="IPR029058">
    <property type="entry name" value="AB_hydrolase_fold"/>
</dbReference>